<proteinExistence type="predicted"/>
<dbReference type="EMBL" id="CCBN010000017">
    <property type="protein sequence ID" value="CDO56791.1"/>
    <property type="molecule type" value="Genomic_DNA"/>
</dbReference>
<protein>
    <submittedName>
        <fullName evidence="2">Uncharacterized protein</fullName>
    </submittedName>
</protein>
<keyword evidence="3" id="KW-1185">Reference proteome</keyword>
<keyword evidence="1" id="KW-0812">Transmembrane</keyword>
<evidence type="ECO:0000256" key="1">
    <source>
        <dbReference type="SAM" id="Phobius"/>
    </source>
</evidence>
<organism evidence="2 3">
    <name type="scientific">Geotrichum candidum</name>
    <name type="common">Oospora lactis</name>
    <name type="synonym">Dipodascus geotrichum</name>
    <dbReference type="NCBI Taxonomy" id="1173061"/>
    <lineage>
        <taxon>Eukaryota</taxon>
        <taxon>Fungi</taxon>
        <taxon>Dikarya</taxon>
        <taxon>Ascomycota</taxon>
        <taxon>Saccharomycotina</taxon>
        <taxon>Dipodascomycetes</taxon>
        <taxon>Dipodascales</taxon>
        <taxon>Dipodascaceae</taxon>
        <taxon>Geotrichum</taxon>
    </lineage>
</organism>
<reference evidence="2" key="1">
    <citation type="submission" date="2014-03" db="EMBL/GenBank/DDBJ databases">
        <authorList>
            <person name="Casaregola S."/>
        </authorList>
    </citation>
    <scope>NUCLEOTIDE SEQUENCE [LARGE SCALE GENOMIC DNA]</scope>
    <source>
        <strain evidence="2">CLIB 918</strain>
    </source>
</reference>
<keyword evidence="1" id="KW-0472">Membrane</keyword>
<dbReference type="Proteomes" id="UP000242525">
    <property type="component" value="Unassembled WGS sequence"/>
</dbReference>
<evidence type="ECO:0000313" key="3">
    <source>
        <dbReference type="Proteomes" id="UP000242525"/>
    </source>
</evidence>
<evidence type="ECO:0000313" key="2">
    <source>
        <dbReference type="EMBL" id="CDO56791.1"/>
    </source>
</evidence>
<keyword evidence="1" id="KW-1133">Transmembrane helix</keyword>
<name>A0A0J9XHM2_GEOCN</name>
<feature type="transmembrane region" description="Helical" evidence="1">
    <location>
        <begin position="89"/>
        <end position="119"/>
    </location>
</feature>
<comment type="caution">
    <text evidence="2">The sequence shown here is derived from an EMBL/GenBank/DDBJ whole genome shotgun (WGS) entry which is preliminary data.</text>
</comment>
<gene>
    <name evidence="2" type="ORF">BN980_GECA17s00065g</name>
</gene>
<accession>A0A0J9XHM2</accession>
<dbReference type="AlphaFoldDB" id="A0A0J9XHM2"/>
<sequence>MDEQYNARYFLETIPRAQGMHRRARSYTDASLYGFPPLYPCYNNNISPTYDNDASNLLRSMALCCYHHHHGLLPAPKIKKSWVWKIVKYILFISFFVFFGKYVLAAIGFALVMSLRIIYAVGQIY</sequence>